<evidence type="ECO:0000256" key="6">
    <source>
        <dbReference type="ARBA" id="ARBA00022963"/>
    </source>
</evidence>
<dbReference type="InterPro" id="IPR013818">
    <property type="entry name" value="Lipase"/>
</dbReference>
<name>A0AAJ7TMD4_PETMA</name>
<evidence type="ECO:0000256" key="15">
    <source>
        <dbReference type="SAM" id="MobiDB-lite"/>
    </source>
</evidence>
<keyword evidence="5" id="KW-0378">Hydrolase</keyword>
<dbReference type="Gene3D" id="3.40.50.1820">
    <property type="entry name" value="alpha/beta hydrolase"/>
    <property type="match status" value="1"/>
</dbReference>
<evidence type="ECO:0000256" key="10">
    <source>
        <dbReference type="ARBA" id="ARBA00040696"/>
    </source>
</evidence>
<keyword evidence="17" id="KW-1185">Reference proteome</keyword>
<keyword evidence="3" id="KW-0964">Secreted</keyword>
<evidence type="ECO:0000313" key="18">
    <source>
        <dbReference type="RefSeq" id="XP_032820539.1"/>
    </source>
</evidence>
<evidence type="ECO:0000256" key="14">
    <source>
        <dbReference type="RuleBase" id="RU004262"/>
    </source>
</evidence>
<evidence type="ECO:0000256" key="13">
    <source>
        <dbReference type="ARBA" id="ARBA00048700"/>
    </source>
</evidence>
<evidence type="ECO:0000313" key="17">
    <source>
        <dbReference type="Proteomes" id="UP001318040"/>
    </source>
</evidence>
<dbReference type="AlphaFoldDB" id="A0AAJ7TMD4"/>
<dbReference type="RefSeq" id="XP_032820539.1">
    <property type="nucleotide sequence ID" value="XM_032964648.1"/>
</dbReference>
<feature type="compositionally biased region" description="Gly residues" evidence="15">
    <location>
        <begin position="244"/>
        <end position="257"/>
    </location>
</feature>
<feature type="compositionally biased region" description="Basic and acidic residues" evidence="15">
    <location>
        <begin position="172"/>
        <end position="189"/>
    </location>
</feature>
<feature type="domain" description="Lipase" evidence="16">
    <location>
        <begin position="273"/>
        <end position="526"/>
    </location>
</feature>
<sequence length="683" mass="73230">MAGVTNVWVVVGNSSGDPRMRRGGGPHEMLHQLIGSETSRGSKGEISARVNNNCVEKKQDTVSPSRQCARLSHTACRDGVSSNRAQCVIRSRARAATCTFVCASPPPTHAGARFHHTVMAKNWVVAMVQVALICMAERARATSICPHFQRATLSEMVRGHAKPHVRHVIFTARDHRDPGDPSELSRDPDPEPDEFASWKVEPTTAPSVRCRFYLLPSYDSDTDQDAGAAAAAAATAADGDDGEAGGGGGGGGAGAGGSPDPTDPGDEEARRKRILLLKEHLARAGFNASLPTTILIHGYRVSGTEPDWIEEIAAAVLEASQGRMNVIAVDWIKGASSSYSRAVRYARTAAAAATAALVRDLTTPEVGAREQSLHLVGVSLGAHLAGFVGQSFQGRLGRITALDPASPGFSQVGPAERLDPSDAAFVDAIHTDGDNFGLRQPVGHVDFYVNGGDDQPGCGGFGYQSMICDHMRAVRLWLSSLRSPCELRAFPCDSVAALAAGRCLECRTERTASCPRLGLHSVDAVRDPKTWPDNSTLTLHMLTGHSPPYCVSYMLVEMDTAGEAIKGSLTIKFMGQTRETAEMALFQSLHNFVPERGGTSRVLALERDLGPLRFVALRFSPSSLAWNFLRFAAPRASHAASTLRIARLRITHLLVEHGEQFCLYMVLLSEGQVVGMPLSRCQN</sequence>
<evidence type="ECO:0000256" key="8">
    <source>
        <dbReference type="ARBA" id="ARBA00023157"/>
    </source>
</evidence>
<comment type="catalytic activity">
    <reaction evidence="11">
        <text>1-(9Z-octadecenoyl)-sn-glycero-3-phospho-L-serine + H2O = sn-glycero-3-phospho-L-serine + (9Z)-octadecenoate + H(+)</text>
        <dbReference type="Rhea" id="RHEA:40499"/>
        <dbReference type="ChEBI" id="CHEBI:15377"/>
        <dbReference type="ChEBI" id="CHEBI:15378"/>
        <dbReference type="ChEBI" id="CHEBI:30823"/>
        <dbReference type="ChEBI" id="CHEBI:64765"/>
        <dbReference type="ChEBI" id="CHEBI:74617"/>
    </reaction>
    <physiologicalReaction direction="left-to-right" evidence="11">
        <dbReference type="Rhea" id="RHEA:40500"/>
    </physiologicalReaction>
</comment>
<organism evidence="17 18">
    <name type="scientific">Petromyzon marinus</name>
    <name type="common">Sea lamprey</name>
    <dbReference type="NCBI Taxonomy" id="7757"/>
    <lineage>
        <taxon>Eukaryota</taxon>
        <taxon>Metazoa</taxon>
        <taxon>Chordata</taxon>
        <taxon>Craniata</taxon>
        <taxon>Vertebrata</taxon>
        <taxon>Cyclostomata</taxon>
        <taxon>Hyperoartia</taxon>
        <taxon>Petromyzontiformes</taxon>
        <taxon>Petromyzontidae</taxon>
        <taxon>Petromyzon</taxon>
    </lineage>
</organism>
<dbReference type="CDD" id="cd00707">
    <property type="entry name" value="Pancreat_lipase_like"/>
    <property type="match status" value="1"/>
</dbReference>
<dbReference type="PANTHER" id="PTHR11610">
    <property type="entry name" value="LIPASE"/>
    <property type="match status" value="1"/>
</dbReference>
<comment type="catalytic activity">
    <reaction evidence="13">
        <text>1-hexadecanoyl-2-(5Z,8Z,11Z,14Z-eicosatetraenoyl)-sn-glycero-3-phospho-L-serine + H2O = 2-(5Z,8Z,11Z,14Z)-eicosatetraenoyl-sn-glycero-3-phospho-L-serine + hexadecanoate + H(+)</text>
        <dbReference type="Rhea" id="RHEA:41187"/>
        <dbReference type="ChEBI" id="CHEBI:7896"/>
        <dbReference type="ChEBI" id="CHEBI:15377"/>
        <dbReference type="ChEBI" id="CHEBI:15378"/>
        <dbReference type="ChEBI" id="CHEBI:75032"/>
        <dbReference type="ChEBI" id="CHEBI:77830"/>
    </reaction>
    <physiologicalReaction direction="left-to-right" evidence="13">
        <dbReference type="Rhea" id="RHEA:41188"/>
    </physiologicalReaction>
</comment>
<evidence type="ECO:0000256" key="4">
    <source>
        <dbReference type="ARBA" id="ARBA00022729"/>
    </source>
</evidence>
<dbReference type="GO" id="GO:0016042">
    <property type="term" value="P:lipid catabolic process"/>
    <property type="evidence" value="ECO:0007669"/>
    <property type="project" value="UniProtKB-KW"/>
</dbReference>
<keyword evidence="7" id="KW-0443">Lipid metabolism</keyword>
<dbReference type="Pfam" id="PF00151">
    <property type="entry name" value="Lipase"/>
    <property type="match status" value="1"/>
</dbReference>
<dbReference type="Proteomes" id="UP001318040">
    <property type="component" value="Chromosome 32"/>
</dbReference>
<dbReference type="InterPro" id="IPR029058">
    <property type="entry name" value="AB_hydrolase_fold"/>
</dbReference>
<dbReference type="SUPFAM" id="SSF53474">
    <property type="entry name" value="alpha/beta-Hydrolases"/>
    <property type="match status" value="1"/>
</dbReference>
<reference evidence="18" key="1">
    <citation type="submission" date="2025-08" db="UniProtKB">
        <authorList>
            <consortium name="RefSeq"/>
        </authorList>
    </citation>
    <scope>IDENTIFICATION</scope>
    <source>
        <tissue evidence="18">Sperm</tissue>
    </source>
</reference>
<keyword evidence="8" id="KW-1015">Disulfide bond</keyword>
<comment type="subcellular location">
    <subcellularLocation>
        <location evidence="1">Secreted</location>
    </subcellularLocation>
</comment>
<evidence type="ECO:0000256" key="2">
    <source>
        <dbReference type="ARBA" id="ARBA00010701"/>
    </source>
</evidence>
<dbReference type="PANTHER" id="PTHR11610:SF111">
    <property type="entry name" value="PHOSPHOLIPASE A1 MEMBER A"/>
    <property type="match status" value="1"/>
</dbReference>
<evidence type="ECO:0000256" key="1">
    <source>
        <dbReference type="ARBA" id="ARBA00004613"/>
    </source>
</evidence>
<protein>
    <recommendedName>
        <fullName evidence="10">Phospholipase A1 member A</fullName>
    </recommendedName>
</protein>
<proteinExistence type="inferred from homology"/>
<evidence type="ECO:0000256" key="9">
    <source>
        <dbReference type="ARBA" id="ARBA00023180"/>
    </source>
</evidence>
<keyword evidence="9" id="KW-0325">Glycoprotein</keyword>
<keyword evidence="6" id="KW-0442">Lipid degradation</keyword>
<dbReference type="InterPro" id="IPR033906">
    <property type="entry name" value="Lipase_N"/>
</dbReference>
<dbReference type="GO" id="GO:0008970">
    <property type="term" value="F:phospholipase A1 activity"/>
    <property type="evidence" value="ECO:0007669"/>
    <property type="project" value="TreeGrafter"/>
</dbReference>
<comment type="similarity">
    <text evidence="2 14">Belongs to the AB hydrolase superfamily. Lipase family.</text>
</comment>
<gene>
    <name evidence="18" type="primary">LOC116948190</name>
</gene>
<accession>A0AAJ7TMD4</accession>
<evidence type="ECO:0000256" key="12">
    <source>
        <dbReference type="ARBA" id="ARBA00048646"/>
    </source>
</evidence>
<evidence type="ECO:0000256" key="11">
    <source>
        <dbReference type="ARBA" id="ARBA00048284"/>
    </source>
</evidence>
<keyword evidence="4" id="KW-0732">Signal</keyword>
<evidence type="ECO:0000256" key="5">
    <source>
        <dbReference type="ARBA" id="ARBA00022801"/>
    </source>
</evidence>
<feature type="region of interest" description="Disordered" evidence="15">
    <location>
        <begin position="238"/>
        <end position="267"/>
    </location>
</feature>
<feature type="region of interest" description="Disordered" evidence="15">
    <location>
        <begin position="170"/>
        <end position="200"/>
    </location>
</feature>
<evidence type="ECO:0000256" key="3">
    <source>
        <dbReference type="ARBA" id="ARBA00022525"/>
    </source>
</evidence>
<dbReference type="KEGG" id="pmrn:116948190"/>
<dbReference type="GO" id="GO:0005615">
    <property type="term" value="C:extracellular space"/>
    <property type="evidence" value="ECO:0007669"/>
    <property type="project" value="TreeGrafter"/>
</dbReference>
<evidence type="ECO:0000259" key="16">
    <source>
        <dbReference type="Pfam" id="PF00151"/>
    </source>
</evidence>
<evidence type="ECO:0000256" key="7">
    <source>
        <dbReference type="ARBA" id="ARBA00023098"/>
    </source>
</evidence>
<dbReference type="PRINTS" id="PR00821">
    <property type="entry name" value="TAGLIPASE"/>
</dbReference>
<comment type="catalytic activity">
    <reaction evidence="12">
        <text>1,2-di-(9Z)-octadecenoyl-sn-glycero-3-phospho-L-serine + H2O = 2-(9Z-octadecenoyl)-sn-glycero-3-phospho-L-serine + (9Z)-octadecenoate + H(+)</text>
        <dbReference type="Rhea" id="RHEA:40491"/>
        <dbReference type="ChEBI" id="CHEBI:15377"/>
        <dbReference type="ChEBI" id="CHEBI:15378"/>
        <dbReference type="ChEBI" id="CHEBI:30823"/>
        <dbReference type="ChEBI" id="CHEBI:74905"/>
        <dbReference type="ChEBI" id="CHEBI:77342"/>
    </reaction>
    <physiologicalReaction direction="left-to-right" evidence="12">
        <dbReference type="Rhea" id="RHEA:40492"/>
    </physiologicalReaction>
</comment>
<dbReference type="InterPro" id="IPR000734">
    <property type="entry name" value="TAG_lipase"/>
</dbReference>